<dbReference type="SMART" id="SM00044">
    <property type="entry name" value="CYCc"/>
    <property type="match status" value="1"/>
</dbReference>
<organism evidence="2 3">
    <name type="scientific">Actinotalea ferrariae CF5-4</name>
    <dbReference type="NCBI Taxonomy" id="948458"/>
    <lineage>
        <taxon>Bacteria</taxon>
        <taxon>Bacillati</taxon>
        <taxon>Actinomycetota</taxon>
        <taxon>Actinomycetes</taxon>
        <taxon>Micrococcales</taxon>
        <taxon>Cellulomonadaceae</taxon>
        <taxon>Actinotalea</taxon>
    </lineage>
</organism>
<dbReference type="AlphaFoldDB" id="A0A021VQL0"/>
<sequence length="350" mass="37613">MDDDEGHESRTDPTSTVARLEEQLLGGPRTLSLADVAERAGAGLEEVRLFWHALGLPTVEDEAVAYTEVDAEAVRLLRQAAASYGVSDRTAVSLVRSIGHTTDRLVLWQVEALTEHLAERHALDDVSARLLVLDRLSEIAPLLEKQLVHAWRRQLAALAARISAEFGSARGRPSGDDDELPLARAVGFADMVSFTQRTARLGAHALADFIQQFETGARDIVTSNGGRVVKTIGDAVLFVADDARAGAEIALGLADTFHAGAPTPVRVSCVWGRVLSRFGDVFGPSVNVAARLTAEAEPGTVLLDPGTAAEVRALGGYHLVELTERDIDGIGPLRPVRLERVRLRVTHAEP</sequence>
<dbReference type="OrthoDB" id="310836at2"/>
<evidence type="ECO:0000259" key="1">
    <source>
        <dbReference type="PROSITE" id="PS50125"/>
    </source>
</evidence>
<dbReference type="Pfam" id="PF00211">
    <property type="entry name" value="Guanylate_cyc"/>
    <property type="match status" value="1"/>
</dbReference>
<dbReference type="InterPro" id="IPR001054">
    <property type="entry name" value="A/G_cyclase"/>
</dbReference>
<feature type="domain" description="Guanylate cyclase" evidence="1">
    <location>
        <begin position="185"/>
        <end position="293"/>
    </location>
</feature>
<dbReference type="SUPFAM" id="SSF55073">
    <property type="entry name" value="Nucleotide cyclase"/>
    <property type="match status" value="1"/>
</dbReference>
<evidence type="ECO:0000313" key="3">
    <source>
        <dbReference type="Proteomes" id="UP000019753"/>
    </source>
</evidence>
<dbReference type="PROSITE" id="PS50125">
    <property type="entry name" value="GUANYLATE_CYCLASE_2"/>
    <property type="match status" value="1"/>
</dbReference>
<gene>
    <name evidence="2" type="ORF">N866_00780</name>
</gene>
<proteinExistence type="predicted"/>
<keyword evidence="3" id="KW-1185">Reference proteome</keyword>
<dbReference type="GO" id="GO:0009190">
    <property type="term" value="P:cyclic nucleotide biosynthetic process"/>
    <property type="evidence" value="ECO:0007669"/>
    <property type="project" value="InterPro"/>
</dbReference>
<accession>A0A021VQL0</accession>
<name>A0A021VQL0_9CELL</name>
<protein>
    <submittedName>
        <fullName evidence="2">Guanylate cyclase</fullName>
    </submittedName>
</protein>
<reference evidence="2 3" key="1">
    <citation type="submission" date="2014-01" db="EMBL/GenBank/DDBJ databases">
        <title>Actinotalea ferrariae CF5-4.</title>
        <authorList>
            <person name="Chen F."/>
            <person name="Li Y."/>
            <person name="Wang G."/>
        </authorList>
    </citation>
    <scope>NUCLEOTIDE SEQUENCE [LARGE SCALE GENOMIC DNA]</scope>
    <source>
        <strain evidence="2 3">CF5-4</strain>
    </source>
</reference>
<dbReference type="CDD" id="cd07302">
    <property type="entry name" value="CHD"/>
    <property type="match status" value="1"/>
</dbReference>
<dbReference type="RefSeq" id="WP_034225964.1">
    <property type="nucleotide sequence ID" value="NZ_AXCW01000094.1"/>
</dbReference>
<dbReference type="EMBL" id="AXCW01000094">
    <property type="protein sequence ID" value="EYR63426.1"/>
    <property type="molecule type" value="Genomic_DNA"/>
</dbReference>
<dbReference type="GO" id="GO:0035556">
    <property type="term" value="P:intracellular signal transduction"/>
    <property type="evidence" value="ECO:0007669"/>
    <property type="project" value="InterPro"/>
</dbReference>
<dbReference type="Gene3D" id="3.30.70.1230">
    <property type="entry name" value="Nucleotide cyclase"/>
    <property type="match status" value="1"/>
</dbReference>
<dbReference type="Proteomes" id="UP000019753">
    <property type="component" value="Unassembled WGS sequence"/>
</dbReference>
<comment type="caution">
    <text evidence="2">The sequence shown here is derived from an EMBL/GenBank/DDBJ whole genome shotgun (WGS) entry which is preliminary data.</text>
</comment>
<evidence type="ECO:0000313" key="2">
    <source>
        <dbReference type="EMBL" id="EYR63426.1"/>
    </source>
</evidence>
<dbReference type="GO" id="GO:0004016">
    <property type="term" value="F:adenylate cyclase activity"/>
    <property type="evidence" value="ECO:0007669"/>
    <property type="project" value="UniProtKB-ARBA"/>
</dbReference>
<dbReference type="InterPro" id="IPR029787">
    <property type="entry name" value="Nucleotide_cyclase"/>
</dbReference>